<protein>
    <recommendedName>
        <fullName evidence="4">Secreted protein</fullName>
    </recommendedName>
</protein>
<keyword evidence="1" id="KW-0732">Signal</keyword>
<dbReference type="EMBL" id="JAUTDP010000002">
    <property type="protein sequence ID" value="KAK3401965.1"/>
    <property type="molecule type" value="Genomic_DNA"/>
</dbReference>
<evidence type="ECO:0008006" key="4">
    <source>
        <dbReference type="Google" id="ProtNLM"/>
    </source>
</evidence>
<accession>A0AAE0UFJ3</accession>
<sequence length="78" mass="9136">MFVFFPFLFDALSGGLRASFFNLARGSCLLYVYRLGRHRIARLDLTRTFSVRNYQVIRIIFNDLHLKLNLTYVPCCLA</sequence>
<keyword evidence="3" id="KW-1185">Reference proteome</keyword>
<feature type="signal peptide" evidence="1">
    <location>
        <begin position="1"/>
        <end position="18"/>
    </location>
</feature>
<evidence type="ECO:0000313" key="3">
    <source>
        <dbReference type="Proteomes" id="UP001281003"/>
    </source>
</evidence>
<organism evidence="2 3">
    <name type="scientific">Sordaria brevicollis</name>
    <dbReference type="NCBI Taxonomy" id="83679"/>
    <lineage>
        <taxon>Eukaryota</taxon>
        <taxon>Fungi</taxon>
        <taxon>Dikarya</taxon>
        <taxon>Ascomycota</taxon>
        <taxon>Pezizomycotina</taxon>
        <taxon>Sordariomycetes</taxon>
        <taxon>Sordariomycetidae</taxon>
        <taxon>Sordariales</taxon>
        <taxon>Sordariaceae</taxon>
        <taxon>Sordaria</taxon>
    </lineage>
</organism>
<gene>
    <name evidence="2" type="ORF">B0T20DRAFT_127562</name>
</gene>
<evidence type="ECO:0000313" key="2">
    <source>
        <dbReference type="EMBL" id="KAK3401965.1"/>
    </source>
</evidence>
<dbReference type="Proteomes" id="UP001281003">
    <property type="component" value="Unassembled WGS sequence"/>
</dbReference>
<name>A0AAE0UFJ3_SORBR</name>
<proteinExistence type="predicted"/>
<comment type="caution">
    <text evidence="2">The sequence shown here is derived from an EMBL/GenBank/DDBJ whole genome shotgun (WGS) entry which is preliminary data.</text>
</comment>
<feature type="chain" id="PRO_5042066598" description="Secreted protein" evidence="1">
    <location>
        <begin position="19"/>
        <end position="78"/>
    </location>
</feature>
<evidence type="ECO:0000256" key="1">
    <source>
        <dbReference type="SAM" id="SignalP"/>
    </source>
</evidence>
<dbReference type="AlphaFoldDB" id="A0AAE0UFJ3"/>
<reference evidence="2" key="2">
    <citation type="submission" date="2023-07" db="EMBL/GenBank/DDBJ databases">
        <authorList>
            <consortium name="Lawrence Berkeley National Laboratory"/>
            <person name="Haridas S."/>
            <person name="Hensen N."/>
            <person name="Bonometti L."/>
            <person name="Westerberg I."/>
            <person name="Brannstrom I.O."/>
            <person name="Guillou S."/>
            <person name="Cros-Aarteil S."/>
            <person name="Calhoun S."/>
            <person name="Kuo A."/>
            <person name="Mondo S."/>
            <person name="Pangilinan J."/>
            <person name="Riley R."/>
            <person name="LaButti K."/>
            <person name="Andreopoulos B."/>
            <person name="Lipzen A."/>
            <person name="Chen C."/>
            <person name="Yanf M."/>
            <person name="Daum C."/>
            <person name="Ng V."/>
            <person name="Clum A."/>
            <person name="Steindorff A."/>
            <person name="Ohm R."/>
            <person name="Martin F."/>
            <person name="Silar P."/>
            <person name="Natvig D."/>
            <person name="Lalanne C."/>
            <person name="Gautier V."/>
            <person name="Ament-velasquez S.L."/>
            <person name="Kruys A."/>
            <person name="Hutchinson M.I."/>
            <person name="Powell A.J."/>
            <person name="Barry K."/>
            <person name="Miller A.N."/>
            <person name="Grigoriev I.V."/>
            <person name="Debuchy R."/>
            <person name="Gladieux P."/>
            <person name="Thoren M.H."/>
            <person name="Johannesson H."/>
        </authorList>
    </citation>
    <scope>NUCLEOTIDE SEQUENCE</scope>
    <source>
        <strain evidence="2">FGSC 1904</strain>
    </source>
</reference>
<reference evidence="2" key="1">
    <citation type="journal article" date="2023" name="Mol. Phylogenet. Evol.">
        <title>Genome-scale phylogeny and comparative genomics of the fungal order Sordariales.</title>
        <authorList>
            <person name="Hensen N."/>
            <person name="Bonometti L."/>
            <person name="Westerberg I."/>
            <person name="Brannstrom I.O."/>
            <person name="Guillou S."/>
            <person name="Cros-Aarteil S."/>
            <person name="Calhoun S."/>
            <person name="Haridas S."/>
            <person name="Kuo A."/>
            <person name="Mondo S."/>
            <person name="Pangilinan J."/>
            <person name="Riley R."/>
            <person name="LaButti K."/>
            <person name="Andreopoulos B."/>
            <person name="Lipzen A."/>
            <person name="Chen C."/>
            <person name="Yan M."/>
            <person name="Daum C."/>
            <person name="Ng V."/>
            <person name="Clum A."/>
            <person name="Steindorff A."/>
            <person name="Ohm R.A."/>
            <person name="Martin F."/>
            <person name="Silar P."/>
            <person name="Natvig D.O."/>
            <person name="Lalanne C."/>
            <person name="Gautier V."/>
            <person name="Ament-Velasquez S.L."/>
            <person name="Kruys A."/>
            <person name="Hutchinson M.I."/>
            <person name="Powell A.J."/>
            <person name="Barry K."/>
            <person name="Miller A.N."/>
            <person name="Grigoriev I.V."/>
            <person name="Debuchy R."/>
            <person name="Gladieux P."/>
            <person name="Hiltunen Thoren M."/>
            <person name="Johannesson H."/>
        </authorList>
    </citation>
    <scope>NUCLEOTIDE SEQUENCE</scope>
    <source>
        <strain evidence="2">FGSC 1904</strain>
    </source>
</reference>